<dbReference type="Proteomes" id="UP001595904">
    <property type="component" value="Unassembled WGS sequence"/>
</dbReference>
<organism evidence="2 3">
    <name type="scientific">Steroidobacter flavus</name>
    <dbReference type="NCBI Taxonomy" id="1842136"/>
    <lineage>
        <taxon>Bacteria</taxon>
        <taxon>Pseudomonadati</taxon>
        <taxon>Pseudomonadota</taxon>
        <taxon>Gammaproteobacteria</taxon>
        <taxon>Steroidobacterales</taxon>
        <taxon>Steroidobacteraceae</taxon>
        <taxon>Steroidobacter</taxon>
    </lineage>
</organism>
<dbReference type="Gene3D" id="3.40.50.1820">
    <property type="entry name" value="alpha/beta hydrolase"/>
    <property type="match status" value="2"/>
</dbReference>
<dbReference type="InterPro" id="IPR029058">
    <property type="entry name" value="AB_hydrolase_fold"/>
</dbReference>
<evidence type="ECO:0000313" key="2">
    <source>
        <dbReference type="EMBL" id="MFC4312006.1"/>
    </source>
</evidence>
<evidence type="ECO:0000313" key="3">
    <source>
        <dbReference type="Proteomes" id="UP001595904"/>
    </source>
</evidence>
<reference evidence="3" key="1">
    <citation type="journal article" date="2019" name="Int. J. Syst. Evol. Microbiol.">
        <title>The Global Catalogue of Microorganisms (GCM) 10K type strain sequencing project: providing services to taxonomists for standard genome sequencing and annotation.</title>
        <authorList>
            <consortium name="The Broad Institute Genomics Platform"/>
            <consortium name="The Broad Institute Genome Sequencing Center for Infectious Disease"/>
            <person name="Wu L."/>
            <person name="Ma J."/>
        </authorList>
    </citation>
    <scope>NUCLEOTIDE SEQUENCE [LARGE SCALE GENOMIC DNA]</scope>
    <source>
        <strain evidence="3">CGMCC 1.10759</strain>
    </source>
</reference>
<accession>A0ABV8SWS5</accession>
<keyword evidence="2" id="KW-0378">Hydrolase</keyword>
<dbReference type="EMBL" id="JBHSDU010000014">
    <property type="protein sequence ID" value="MFC4312006.1"/>
    <property type="molecule type" value="Genomic_DNA"/>
</dbReference>
<comment type="caution">
    <text evidence="2">The sequence shown here is derived from an EMBL/GenBank/DDBJ whole genome shotgun (WGS) entry which is preliminary data.</text>
</comment>
<dbReference type="RefSeq" id="WP_380601038.1">
    <property type="nucleotide sequence ID" value="NZ_JBHSDU010000014.1"/>
</dbReference>
<protein>
    <submittedName>
        <fullName evidence="2">Alpha/beta hydrolase</fullName>
    </submittedName>
</protein>
<name>A0ABV8SWS5_9GAMM</name>
<dbReference type="GO" id="GO:0016787">
    <property type="term" value="F:hydrolase activity"/>
    <property type="evidence" value="ECO:0007669"/>
    <property type="project" value="UniProtKB-KW"/>
</dbReference>
<gene>
    <name evidence="2" type="ORF">ACFPN2_23190</name>
</gene>
<proteinExistence type="predicted"/>
<dbReference type="SUPFAM" id="SSF53474">
    <property type="entry name" value="alpha/beta-Hydrolases"/>
    <property type="match status" value="1"/>
</dbReference>
<evidence type="ECO:0000256" key="1">
    <source>
        <dbReference type="SAM" id="MobiDB-lite"/>
    </source>
</evidence>
<feature type="region of interest" description="Disordered" evidence="1">
    <location>
        <begin position="193"/>
        <end position="217"/>
    </location>
</feature>
<keyword evidence="3" id="KW-1185">Reference proteome</keyword>
<sequence>MLNIPTSPTPRADSELQFDWVHVTHGGTPAFVETYGFSGSQNVVNLEGVLIRPRNRPSRTLHVFMHPSSTLQLLPVPRAFAKRGAHVLCAGSRYARNDTAGVLENVLVDLGAYIHYAREVLGYDKIVLAGWSGGGALAMCYQAEAERPSIERTPAGDAIDLRSARLIPADAVIFQAAHVSRAQLLLDSIDPSVLDENDPDRRNSELDIYDPKNPNQPPYSADFIRAYRAAQLHRMRAITARVKQTLADLRSRGTGEVERGLITHRTMADPRYLDSTLDPNDRRPKWCYLGVPETVNNGPVGLARFTTLRSWLSQWSIEDSRGDACACAKRVSVPLLVMENSADDAVPQPHSRMLFDAATTQDKTFTVIRGANHYYAGQPDQLEQAMRQIFDWSGARGFDVGS</sequence>